<evidence type="ECO:0000313" key="3">
    <source>
        <dbReference type="EMBL" id="OPJ74420.1"/>
    </source>
</evidence>
<protein>
    <recommendedName>
        <fullName evidence="2">SKI/SNO/DAC domain-containing protein</fullName>
    </recommendedName>
</protein>
<feature type="region of interest" description="Disordered" evidence="1">
    <location>
        <begin position="270"/>
        <end position="393"/>
    </location>
</feature>
<keyword evidence="4" id="KW-1185">Reference proteome</keyword>
<feature type="compositionally biased region" description="Basic and acidic residues" evidence="1">
    <location>
        <begin position="577"/>
        <end position="586"/>
    </location>
</feature>
<name>A0A1V4JQI0_PATFA</name>
<dbReference type="Pfam" id="PF02437">
    <property type="entry name" value="Ski_Sno_DHD"/>
    <property type="match status" value="1"/>
</dbReference>
<feature type="compositionally biased region" description="Acidic residues" evidence="1">
    <location>
        <begin position="314"/>
        <end position="328"/>
    </location>
</feature>
<dbReference type="Pfam" id="PF15223">
    <property type="entry name" value="EPOP"/>
    <property type="match status" value="1"/>
</dbReference>
<feature type="compositionally biased region" description="Basic residues" evidence="1">
    <location>
        <begin position="636"/>
        <end position="654"/>
    </location>
</feature>
<proteinExistence type="predicted"/>
<evidence type="ECO:0000259" key="2">
    <source>
        <dbReference type="Pfam" id="PF02437"/>
    </source>
</evidence>
<dbReference type="InterPro" id="IPR037000">
    <property type="entry name" value="Ski_DNA-bd_sf"/>
</dbReference>
<comment type="caution">
    <text evidence="3">The sequence shown here is derived from an EMBL/GenBank/DDBJ whole genome shotgun (WGS) entry which is preliminary data.</text>
</comment>
<feature type="compositionally biased region" description="Low complexity" evidence="1">
    <location>
        <begin position="329"/>
        <end position="351"/>
    </location>
</feature>
<dbReference type="OrthoDB" id="10014624at2759"/>
<dbReference type="STRING" id="372326.A0A1V4JQI0"/>
<feature type="region of interest" description="Disordered" evidence="1">
    <location>
        <begin position="568"/>
        <end position="666"/>
    </location>
</feature>
<organism evidence="3 4">
    <name type="scientific">Patagioenas fasciata monilis</name>
    <dbReference type="NCBI Taxonomy" id="372326"/>
    <lineage>
        <taxon>Eukaryota</taxon>
        <taxon>Metazoa</taxon>
        <taxon>Chordata</taxon>
        <taxon>Craniata</taxon>
        <taxon>Vertebrata</taxon>
        <taxon>Euteleostomi</taxon>
        <taxon>Archelosauria</taxon>
        <taxon>Archosauria</taxon>
        <taxon>Dinosauria</taxon>
        <taxon>Saurischia</taxon>
        <taxon>Theropoda</taxon>
        <taxon>Coelurosauria</taxon>
        <taxon>Aves</taxon>
        <taxon>Neognathae</taxon>
        <taxon>Neoaves</taxon>
        <taxon>Columbimorphae</taxon>
        <taxon>Columbiformes</taxon>
        <taxon>Columbidae</taxon>
        <taxon>Patagioenas</taxon>
    </lineage>
</organism>
<dbReference type="InterPro" id="IPR009061">
    <property type="entry name" value="DNA-bd_dom_put_sf"/>
</dbReference>
<gene>
    <name evidence="3" type="ORF">AV530_001282</name>
</gene>
<feature type="compositionally biased region" description="Low complexity" evidence="1">
    <location>
        <begin position="439"/>
        <end position="451"/>
    </location>
</feature>
<sequence>MFLTCEGTFGIVPATMDYNGEARPGDFHAGYQEIEGINLGYLQINGTQMFALAQVLSDLFKDIPRTTISKKMETLKIKSRRCDLKELRTLKAINSVPTRAVKCSLISKADLEALCTSCKSLSPRRRKRKRKSKRREQLLLPDPGELFPCPRPQLLPPCRAGGCCSPPAPARPKLPPAFPKPRSAPAALLPQPFHRAFPAFEKPPRGRRGYALAGRGGLFAGVLAGYPRDLTLLHPAAAHPAVHPAALAQPGRRKRGPCCAKGLFPAEKGSAAARKSRSSVFPGSKRQGTSAGYSSDSDSSLDFGGSSPATSSDSSEEEEEEEEEEEGDSSCSSEEGSSSESESSSLCSGDSVQSTRYRQAALPRFQPQPPREPLSEERPAEPPPSVGKALRPDPNLLFLSQQLWARTLRASTLESLSPVLALGSGAQPLPELYAKQEASPSSSSSFSSSSSSPPPSPSSTPGGAPQQKEGGFGDAEPCAKGKDLHKDASNNRASLGPSDQAERQSGALTGRALSPEPVPGSAPQPPAQEPPGNLDPSPAGETGEPRREHFDRLIRQSKLWCYAKGFNLDGKSLRHGGRTEPCKAAELKSSGSKRAESPSTLSNKALKGNGSERNAKRRRLARGAEAERQQSSSKGRPQKTPRRNAKKGNTHCKRLGSAGPTPPRNSFSLMGNFPCIPSLVVGEDGDLCPASSLGVKNSWVLSKTHPLWSWHLGGNAIPVPPSLKFRGYSLEDL</sequence>
<evidence type="ECO:0000256" key="1">
    <source>
        <dbReference type="SAM" id="MobiDB-lite"/>
    </source>
</evidence>
<feature type="domain" description="SKI/SNO/DAC" evidence="2">
    <location>
        <begin position="33"/>
        <end position="119"/>
    </location>
</feature>
<dbReference type="EMBL" id="LSYS01006700">
    <property type="protein sequence ID" value="OPJ74420.1"/>
    <property type="molecule type" value="Genomic_DNA"/>
</dbReference>
<dbReference type="InterPro" id="IPR003380">
    <property type="entry name" value="SKI/SNO/DAC"/>
</dbReference>
<dbReference type="PANTHER" id="PTHR23187:SF1">
    <property type="entry name" value="ELONGIN BC AND POLYCOMB REPRESSIVE COMPLEX 2-ASSOCIATED PROTEIN"/>
    <property type="match status" value="1"/>
</dbReference>
<dbReference type="PANTHER" id="PTHR23187">
    <property type="entry name" value="FLJ44216 PROTEIN-RELATED"/>
    <property type="match status" value="1"/>
</dbReference>
<dbReference type="Gene3D" id="3.10.260.20">
    <property type="entry name" value="Ski"/>
    <property type="match status" value="1"/>
</dbReference>
<reference evidence="3 4" key="1">
    <citation type="submission" date="2016-02" db="EMBL/GenBank/DDBJ databases">
        <title>Band-tailed pigeon sequencing and assembly.</title>
        <authorList>
            <person name="Soares A.E."/>
            <person name="Novak B.J."/>
            <person name="Rice E.S."/>
            <person name="O'Connell B."/>
            <person name="Chang D."/>
            <person name="Weber S."/>
            <person name="Shapiro B."/>
        </authorList>
    </citation>
    <scope>NUCLEOTIDE SEQUENCE [LARGE SCALE GENOMIC DNA]</scope>
    <source>
        <strain evidence="3">BTP2013</strain>
        <tissue evidence="3">Blood</tissue>
    </source>
</reference>
<dbReference type="InterPro" id="IPR052119">
    <property type="entry name" value="ElonginBC-PRC2_ViralRestrict"/>
</dbReference>
<dbReference type="InterPro" id="IPR027971">
    <property type="entry name" value="EPOP"/>
</dbReference>
<feature type="compositionally biased region" description="Polar residues" evidence="1">
    <location>
        <begin position="589"/>
        <end position="603"/>
    </location>
</feature>
<feature type="compositionally biased region" description="Low complexity" evidence="1">
    <location>
        <begin position="290"/>
        <end position="313"/>
    </location>
</feature>
<dbReference type="AlphaFoldDB" id="A0A1V4JQI0"/>
<feature type="region of interest" description="Disordered" evidence="1">
    <location>
        <begin position="431"/>
        <end position="551"/>
    </location>
</feature>
<evidence type="ECO:0000313" key="4">
    <source>
        <dbReference type="Proteomes" id="UP000190648"/>
    </source>
</evidence>
<dbReference type="SUPFAM" id="SSF46955">
    <property type="entry name" value="Putative DNA-binding domain"/>
    <property type="match status" value="1"/>
</dbReference>
<feature type="compositionally biased region" description="Basic and acidic residues" evidence="1">
    <location>
        <begin position="477"/>
        <end position="489"/>
    </location>
</feature>
<feature type="compositionally biased region" description="Pro residues" evidence="1">
    <location>
        <begin position="516"/>
        <end position="529"/>
    </location>
</feature>
<dbReference type="Proteomes" id="UP000190648">
    <property type="component" value="Unassembled WGS sequence"/>
</dbReference>
<accession>A0A1V4JQI0</accession>